<name>A0ABW3KAL2_9BACT</name>
<sequence length="86" mass="10138">MVNHETLLVLRFTLKNSEGFFCHIESAKYSRVITVADVSPEFFFRYVLDLIREEFEPARTRLDITLDDQEIPVDTDLIKDFLIVEI</sequence>
<organism evidence="1 2">
    <name type="scientific">Ohtaekwangia kribbensis</name>
    <dbReference type="NCBI Taxonomy" id="688913"/>
    <lineage>
        <taxon>Bacteria</taxon>
        <taxon>Pseudomonadati</taxon>
        <taxon>Bacteroidota</taxon>
        <taxon>Cytophagia</taxon>
        <taxon>Cytophagales</taxon>
        <taxon>Fulvivirgaceae</taxon>
        <taxon>Ohtaekwangia</taxon>
    </lineage>
</organism>
<reference evidence="2" key="1">
    <citation type="journal article" date="2019" name="Int. J. Syst. Evol. Microbiol.">
        <title>The Global Catalogue of Microorganisms (GCM) 10K type strain sequencing project: providing services to taxonomists for standard genome sequencing and annotation.</title>
        <authorList>
            <consortium name="The Broad Institute Genomics Platform"/>
            <consortium name="The Broad Institute Genome Sequencing Center for Infectious Disease"/>
            <person name="Wu L."/>
            <person name="Ma J."/>
        </authorList>
    </citation>
    <scope>NUCLEOTIDE SEQUENCE [LARGE SCALE GENOMIC DNA]</scope>
    <source>
        <strain evidence="2">CCUG 58938</strain>
    </source>
</reference>
<evidence type="ECO:0008006" key="3">
    <source>
        <dbReference type="Google" id="ProtNLM"/>
    </source>
</evidence>
<keyword evidence="2" id="KW-1185">Reference proteome</keyword>
<gene>
    <name evidence="1" type="ORF">ACFQ21_28500</name>
</gene>
<dbReference type="RefSeq" id="WP_377585819.1">
    <property type="nucleotide sequence ID" value="NZ_JBHTKA010000015.1"/>
</dbReference>
<dbReference type="Proteomes" id="UP001597112">
    <property type="component" value="Unassembled WGS sequence"/>
</dbReference>
<evidence type="ECO:0000313" key="2">
    <source>
        <dbReference type="Proteomes" id="UP001597112"/>
    </source>
</evidence>
<accession>A0ABW3KAL2</accession>
<proteinExistence type="predicted"/>
<evidence type="ECO:0000313" key="1">
    <source>
        <dbReference type="EMBL" id="MFD1003300.1"/>
    </source>
</evidence>
<comment type="caution">
    <text evidence="1">The sequence shown here is derived from an EMBL/GenBank/DDBJ whole genome shotgun (WGS) entry which is preliminary data.</text>
</comment>
<dbReference type="EMBL" id="JBHTKA010000015">
    <property type="protein sequence ID" value="MFD1003300.1"/>
    <property type="molecule type" value="Genomic_DNA"/>
</dbReference>
<protein>
    <recommendedName>
        <fullName evidence="3">His-Xaa-Ser system protein HxsD</fullName>
    </recommendedName>
</protein>